<name>A0A3B9IT25_9PROT</name>
<evidence type="ECO:0000256" key="2">
    <source>
        <dbReference type="HAMAP-Rule" id="MF_01841"/>
    </source>
</evidence>
<dbReference type="NCBIfam" id="NF010070">
    <property type="entry name" value="PRK13551.1"/>
    <property type="match status" value="1"/>
</dbReference>
<protein>
    <recommendedName>
        <fullName evidence="2">Putative agmatine deiminase</fullName>
        <ecNumber evidence="2">3.5.3.12</ecNumber>
    </recommendedName>
    <alternativeName>
        <fullName evidence="2">Agmatine iminohydrolase</fullName>
    </alternativeName>
</protein>
<dbReference type="EC" id="3.5.3.12" evidence="2"/>
<evidence type="ECO:0000313" key="3">
    <source>
        <dbReference type="EMBL" id="HAE50900.1"/>
    </source>
</evidence>
<dbReference type="PANTHER" id="PTHR31377">
    <property type="entry name" value="AGMATINE DEIMINASE-RELATED"/>
    <property type="match status" value="1"/>
</dbReference>
<dbReference type="EMBL" id="DMAI01000425">
    <property type="protein sequence ID" value="HAE50900.1"/>
    <property type="molecule type" value="Genomic_DNA"/>
</dbReference>
<accession>A0A3B9IT25</accession>
<dbReference type="InterPro" id="IPR017754">
    <property type="entry name" value="Agmatine_deiminase"/>
</dbReference>
<evidence type="ECO:0000313" key="4">
    <source>
        <dbReference type="Proteomes" id="UP000257706"/>
    </source>
</evidence>
<comment type="catalytic activity">
    <reaction evidence="2">
        <text>agmatine + H2O = N-carbamoylputrescine + NH4(+)</text>
        <dbReference type="Rhea" id="RHEA:18037"/>
        <dbReference type="ChEBI" id="CHEBI:15377"/>
        <dbReference type="ChEBI" id="CHEBI:28938"/>
        <dbReference type="ChEBI" id="CHEBI:58145"/>
        <dbReference type="ChEBI" id="CHEBI:58318"/>
        <dbReference type="EC" id="3.5.3.12"/>
    </reaction>
</comment>
<dbReference type="PANTHER" id="PTHR31377:SF0">
    <property type="entry name" value="AGMATINE DEIMINASE-RELATED"/>
    <property type="match status" value="1"/>
</dbReference>
<organism evidence="3 4">
    <name type="scientific">Tistrella mobilis</name>
    <dbReference type="NCBI Taxonomy" id="171437"/>
    <lineage>
        <taxon>Bacteria</taxon>
        <taxon>Pseudomonadati</taxon>
        <taxon>Pseudomonadota</taxon>
        <taxon>Alphaproteobacteria</taxon>
        <taxon>Geminicoccales</taxon>
        <taxon>Geminicoccaceae</taxon>
        <taxon>Tistrella</taxon>
    </lineage>
</organism>
<dbReference type="Proteomes" id="UP000257706">
    <property type="component" value="Unassembled WGS sequence"/>
</dbReference>
<dbReference type="Gene3D" id="3.75.10.10">
    <property type="entry name" value="L-arginine/glycine Amidinotransferase, Chain A"/>
    <property type="match status" value="1"/>
</dbReference>
<dbReference type="NCBIfam" id="TIGR03380">
    <property type="entry name" value="agmatine_aguA"/>
    <property type="match status" value="1"/>
</dbReference>
<comment type="similarity">
    <text evidence="2">Belongs to the agmatine deiminase family.</text>
</comment>
<evidence type="ECO:0000256" key="1">
    <source>
        <dbReference type="ARBA" id="ARBA00022801"/>
    </source>
</evidence>
<dbReference type="GO" id="GO:0004668">
    <property type="term" value="F:protein-arginine deiminase activity"/>
    <property type="evidence" value="ECO:0007669"/>
    <property type="project" value="InterPro"/>
</dbReference>
<feature type="active site" description="Amidino-cysteine intermediate" evidence="2">
    <location>
        <position position="362"/>
    </location>
</feature>
<dbReference type="GO" id="GO:0047632">
    <property type="term" value="F:agmatine deiminase activity"/>
    <property type="evidence" value="ECO:0007669"/>
    <property type="project" value="UniProtKB-UniRule"/>
</dbReference>
<dbReference type="InterPro" id="IPR007466">
    <property type="entry name" value="Peptidyl-Arg-deiminase_porph"/>
</dbReference>
<dbReference type="GO" id="GO:0009446">
    <property type="term" value="P:putrescine biosynthetic process"/>
    <property type="evidence" value="ECO:0007669"/>
    <property type="project" value="InterPro"/>
</dbReference>
<dbReference type="AlphaFoldDB" id="A0A3B9IT25"/>
<dbReference type="Pfam" id="PF04371">
    <property type="entry name" value="PAD_porph"/>
    <property type="match status" value="1"/>
</dbReference>
<reference evidence="3 4" key="1">
    <citation type="journal article" date="2018" name="Nat. Biotechnol.">
        <title>A standardized bacterial taxonomy based on genome phylogeny substantially revises the tree of life.</title>
        <authorList>
            <person name="Parks D.H."/>
            <person name="Chuvochina M."/>
            <person name="Waite D.W."/>
            <person name="Rinke C."/>
            <person name="Skarshewski A."/>
            <person name="Chaumeil P.A."/>
            <person name="Hugenholtz P."/>
        </authorList>
    </citation>
    <scope>NUCLEOTIDE SEQUENCE [LARGE SCALE GENOMIC DNA]</scope>
    <source>
        <strain evidence="3">UBA8739</strain>
    </source>
</reference>
<sequence length="378" mass="40357">MVRKLETTPRADGFRMPAEFEPHAGTWMLWPERPDNWRLGAKPAQHAFAAVAAAIAEGEPVTVGVSPRQFQNARAMLAPEIRVVEISNDDSWMRDCGPTFVVDGKGGVRAVDWIFNAWGGLDGGLYFPWDQDDLVAAKVSEIDADGSWRAPVVLEGGAIHSDGEGTVFTTAECLLSPGRNGLEGQAAVEAALGQALGAERVIWLPRGVFLDETTGHVDNLIHVVAPGVVCLTWTDDRGDPQWERSAEAEALLAEARDARGRRLTVHRVHQPGPLALTAEEAAGVDVVPGSQPRLAGDRLAGSYVNFLMAHGAASGRRRIVMPLLDPARDQAAADAIAAACPGWEILGVPGREILLGGGNVHCITQQVPARLAGRSDRP</sequence>
<comment type="caution">
    <text evidence="3">The sequence shown here is derived from an EMBL/GenBank/DDBJ whole genome shotgun (WGS) entry which is preliminary data.</text>
</comment>
<proteinExistence type="inferred from homology"/>
<dbReference type="HAMAP" id="MF_01841">
    <property type="entry name" value="Agmatine_deimin"/>
    <property type="match status" value="1"/>
</dbReference>
<dbReference type="SUPFAM" id="SSF55909">
    <property type="entry name" value="Pentein"/>
    <property type="match status" value="1"/>
</dbReference>
<gene>
    <name evidence="2 3" type="primary">aguA</name>
    <name evidence="3" type="ORF">DCK97_26150</name>
</gene>
<keyword evidence="1 2" id="KW-0378">Hydrolase</keyword>